<gene>
    <name evidence="1" type="ORF">COLO4_16042</name>
</gene>
<accession>A0A1R3JK56</accession>
<dbReference type="AlphaFoldDB" id="A0A1R3JK56"/>
<comment type="caution">
    <text evidence="1">The sequence shown here is derived from an EMBL/GenBank/DDBJ whole genome shotgun (WGS) entry which is preliminary data.</text>
</comment>
<dbReference type="EMBL" id="AWUE01015868">
    <property type="protein sequence ID" value="OMO95213.1"/>
    <property type="molecule type" value="Genomic_DNA"/>
</dbReference>
<protein>
    <submittedName>
        <fullName evidence="1">Uncharacterized protein</fullName>
    </submittedName>
</protein>
<organism evidence="1 2">
    <name type="scientific">Corchorus olitorius</name>
    <dbReference type="NCBI Taxonomy" id="93759"/>
    <lineage>
        <taxon>Eukaryota</taxon>
        <taxon>Viridiplantae</taxon>
        <taxon>Streptophyta</taxon>
        <taxon>Embryophyta</taxon>
        <taxon>Tracheophyta</taxon>
        <taxon>Spermatophyta</taxon>
        <taxon>Magnoliopsida</taxon>
        <taxon>eudicotyledons</taxon>
        <taxon>Gunneridae</taxon>
        <taxon>Pentapetalae</taxon>
        <taxon>rosids</taxon>
        <taxon>malvids</taxon>
        <taxon>Malvales</taxon>
        <taxon>Malvaceae</taxon>
        <taxon>Grewioideae</taxon>
        <taxon>Apeibeae</taxon>
        <taxon>Corchorus</taxon>
    </lineage>
</organism>
<evidence type="ECO:0000313" key="1">
    <source>
        <dbReference type="EMBL" id="OMO95213.1"/>
    </source>
</evidence>
<proteinExistence type="predicted"/>
<reference evidence="2" key="1">
    <citation type="submission" date="2013-09" db="EMBL/GenBank/DDBJ databases">
        <title>Corchorus olitorius genome sequencing.</title>
        <authorList>
            <person name="Alam M."/>
            <person name="Haque M.S."/>
            <person name="Islam M.S."/>
            <person name="Emdad E.M."/>
            <person name="Islam M.M."/>
            <person name="Ahmed B."/>
            <person name="Halim A."/>
            <person name="Hossen Q.M.M."/>
            <person name="Hossain M.Z."/>
            <person name="Ahmed R."/>
            <person name="Khan M.M."/>
            <person name="Islam R."/>
            <person name="Rashid M.M."/>
            <person name="Khan S.A."/>
            <person name="Rahman M.S."/>
            <person name="Alam M."/>
            <person name="Yahiya A.S."/>
            <person name="Khan M.S."/>
            <person name="Azam M.S."/>
            <person name="Haque T."/>
            <person name="Lashkar M.Z.H."/>
            <person name="Akhand A.I."/>
            <person name="Morshed G."/>
            <person name="Roy S."/>
            <person name="Uddin K.S."/>
            <person name="Rabeya T."/>
            <person name="Hossain A.S."/>
            <person name="Chowdhury A."/>
            <person name="Snigdha A.R."/>
            <person name="Mortoza M.S."/>
            <person name="Matin S.A."/>
            <person name="Hoque S.M.E."/>
            <person name="Islam M.K."/>
            <person name="Roy D.K."/>
            <person name="Haider R."/>
            <person name="Moosa M.M."/>
            <person name="Elias S.M."/>
            <person name="Hasan A.M."/>
            <person name="Jahan S."/>
            <person name="Shafiuddin M."/>
            <person name="Mahmood N."/>
            <person name="Shommy N.S."/>
        </authorList>
    </citation>
    <scope>NUCLEOTIDE SEQUENCE [LARGE SCALE GENOMIC DNA]</scope>
    <source>
        <strain evidence="2">cv. O-4</strain>
    </source>
</reference>
<dbReference type="Proteomes" id="UP000187203">
    <property type="component" value="Unassembled WGS sequence"/>
</dbReference>
<keyword evidence="2" id="KW-1185">Reference proteome</keyword>
<evidence type="ECO:0000313" key="2">
    <source>
        <dbReference type="Proteomes" id="UP000187203"/>
    </source>
</evidence>
<sequence>MSGKGLAYVTGGIGIAAVLAEGMFCLVAARAAAVAAAASVTSSRGVGDESEINCAKPKLREIC</sequence>
<name>A0A1R3JK56_9ROSI</name>